<comment type="similarity">
    <text evidence="9">Belongs to the SecE/SEC61-gamma family.</text>
</comment>
<sequence>MNSRVEHNKSASTGDILKYALAVALVVAGVVAFYWFEGQWPTALRVGAVVAGVLAAVGVFMVTPKGVATRGFLSEARFELRKVVWPTRQEAVRMTWVVMIAVAIIALILMGFDAVIRVAIRFLLGQ</sequence>
<dbReference type="PANTHER" id="PTHR33910:SF1">
    <property type="entry name" value="PROTEIN TRANSLOCASE SUBUNIT SECE"/>
    <property type="match status" value="1"/>
</dbReference>
<evidence type="ECO:0000256" key="1">
    <source>
        <dbReference type="ARBA" id="ARBA00004370"/>
    </source>
</evidence>
<dbReference type="GO" id="GO:0065002">
    <property type="term" value="P:intracellular protein transmembrane transport"/>
    <property type="evidence" value="ECO:0007669"/>
    <property type="project" value="UniProtKB-UniRule"/>
</dbReference>
<proteinExistence type="inferred from homology"/>
<comment type="caution">
    <text evidence="9">Lacks conserved residue(s) required for the propagation of feature annotation.</text>
</comment>
<dbReference type="GO" id="GO:0008320">
    <property type="term" value="F:protein transmembrane transporter activity"/>
    <property type="evidence" value="ECO:0007669"/>
    <property type="project" value="UniProtKB-UniRule"/>
</dbReference>
<evidence type="ECO:0000256" key="7">
    <source>
        <dbReference type="ARBA" id="ARBA00023010"/>
    </source>
</evidence>
<keyword evidence="6 9" id="KW-1133">Transmembrane helix</keyword>
<keyword evidence="4 9" id="KW-0812">Transmembrane</keyword>
<dbReference type="RefSeq" id="WP_133323794.1">
    <property type="nucleotide sequence ID" value="NZ_SMTF01000026.1"/>
</dbReference>
<evidence type="ECO:0000256" key="8">
    <source>
        <dbReference type="ARBA" id="ARBA00023136"/>
    </source>
</evidence>
<dbReference type="InterPro" id="IPR038379">
    <property type="entry name" value="SecE_sf"/>
</dbReference>
<keyword evidence="8 9" id="KW-0472">Membrane</keyword>
<dbReference type="InterPro" id="IPR005807">
    <property type="entry name" value="SecE_bac"/>
</dbReference>
<gene>
    <name evidence="9 10" type="primary">secE</name>
    <name evidence="10" type="ORF">E2F46_17085</name>
</gene>
<dbReference type="Proteomes" id="UP000294796">
    <property type="component" value="Unassembled WGS sequence"/>
</dbReference>
<dbReference type="PRINTS" id="PR01650">
    <property type="entry name" value="SECETRNLCASE"/>
</dbReference>
<evidence type="ECO:0000313" key="11">
    <source>
        <dbReference type="Proteomes" id="UP000294796"/>
    </source>
</evidence>
<comment type="function">
    <text evidence="9">Essential subunit of the Sec protein translocation channel SecYEG. Clamps together the 2 halves of SecY. May contact the channel plug during translocation.</text>
</comment>
<keyword evidence="3 9" id="KW-1003">Cell membrane</keyword>
<evidence type="ECO:0000256" key="3">
    <source>
        <dbReference type="ARBA" id="ARBA00022475"/>
    </source>
</evidence>
<protein>
    <recommendedName>
        <fullName evidence="9">Protein translocase subunit SecE</fullName>
    </recommendedName>
</protein>
<dbReference type="Pfam" id="PF00584">
    <property type="entry name" value="SecE"/>
    <property type="match status" value="1"/>
</dbReference>
<keyword evidence="11" id="KW-1185">Reference proteome</keyword>
<accession>A0A4R5TI55</accession>
<evidence type="ECO:0000313" key="10">
    <source>
        <dbReference type="EMBL" id="TDK18956.1"/>
    </source>
</evidence>
<evidence type="ECO:0000256" key="4">
    <source>
        <dbReference type="ARBA" id="ARBA00022692"/>
    </source>
</evidence>
<dbReference type="GO" id="GO:0006605">
    <property type="term" value="P:protein targeting"/>
    <property type="evidence" value="ECO:0007669"/>
    <property type="project" value="UniProtKB-UniRule"/>
</dbReference>
<feature type="transmembrane region" description="Helical" evidence="9">
    <location>
        <begin position="96"/>
        <end position="120"/>
    </location>
</feature>
<dbReference type="GO" id="GO:0005886">
    <property type="term" value="C:plasma membrane"/>
    <property type="evidence" value="ECO:0007669"/>
    <property type="project" value="UniProtKB-UniRule"/>
</dbReference>
<dbReference type="NCBIfam" id="TIGR00964">
    <property type="entry name" value="secE_bact"/>
    <property type="match status" value="1"/>
</dbReference>
<comment type="subcellular location">
    <subcellularLocation>
        <location evidence="1">Membrane</location>
    </subcellularLocation>
</comment>
<dbReference type="HAMAP" id="MF_00422">
    <property type="entry name" value="SecE"/>
    <property type="match status" value="1"/>
</dbReference>
<keyword evidence="2 9" id="KW-0813">Transport</keyword>
<organism evidence="10 11">
    <name type="scientific">Luteimonas aestuarii</name>
    <dbReference type="NCBI Taxonomy" id="453837"/>
    <lineage>
        <taxon>Bacteria</taxon>
        <taxon>Pseudomonadati</taxon>
        <taxon>Pseudomonadota</taxon>
        <taxon>Gammaproteobacteria</taxon>
        <taxon>Lysobacterales</taxon>
        <taxon>Lysobacteraceae</taxon>
        <taxon>Luteimonas</taxon>
    </lineage>
</organism>
<dbReference type="GO" id="GO:0009306">
    <property type="term" value="P:protein secretion"/>
    <property type="evidence" value="ECO:0007669"/>
    <property type="project" value="UniProtKB-UniRule"/>
</dbReference>
<keyword evidence="7 9" id="KW-0811">Translocation</keyword>
<keyword evidence="5 9" id="KW-0653">Protein transport</keyword>
<reference evidence="10 11" key="1">
    <citation type="submission" date="2019-03" db="EMBL/GenBank/DDBJ databases">
        <title>Luteimonas zhaokaii sp.nov., isolated from the rectal contents of Plateau pika in Yushu, Qinghai Province, China.</title>
        <authorList>
            <person name="Zhang G."/>
        </authorList>
    </citation>
    <scope>NUCLEOTIDE SEQUENCE [LARGE SCALE GENOMIC DNA]</scope>
    <source>
        <strain evidence="10 11">B9</strain>
    </source>
</reference>
<comment type="subunit">
    <text evidence="9">Component of the Sec protein translocase complex. Heterotrimer consisting of SecY, SecE and SecG subunits. The heterotrimers can form oligomers, although 1 heterotrimer is thought to be able to translocate proteins. Interacts with the ribosome. Interacts with SecDF, and other proteins may be involved. Interacts with SecA.</text>
</comment>
<feature type="transmembrane region" description="Helical" evidence="9">
    <location>
        <begin position="42"/>
        <end position="62"/>
    </location>
</feature>
<dbReference type="PANTHER" id="PTHR33910">
    <property type="entry name" value="PROTEIN TRANSLOCASE SUBUNIT SECE"/>
    <property type="match status" value="1"/>
</dbReference>
<comment type="caution">
    <text evidence="10">The sequence shown here is derived from an EMBL/GenBank/DDBJ whole genome shotgun (WGS) entry which is preliminary data.</text>
</comment>
<name>A0A4R5TI55_9GAMM</name>
<dbReference type="Gene3D" id="1.20.5.1030">
    <property type="entry name" value="Preprotein translocase secy subunit"/>
    <property type="match status" value="1"/>
</dbReference>
<feature type="transmembrane region" description="Helical" evidence="9">
    <location>
        <begin position="16"/>
        <end position="36"/>
    </location>
</feature>
<evidence type="ECO:0000256" key="2">
    <source>
        <dbReference type="ARBA" id="ARBA00022448"/>
    </source>
</evidence>
<dbReference type="EMBL" id="SMTF01000026">
    <property type="protein sequence ID" value="TDK18956.1"/>
    <property type="molecule type" value="Genomic_DNA"/>
</dbReference>
<dbReference type="OrthoDB" id="9806365at2"/>
<evidence type="ECO:0000256" key="9">
    <source>
        <dbReference type="HAMAP-Rule" id="MF_00422"/>
    </source>
</evidence>
<dbReference type="InterPro" id="IPR001901">
    <property type="entry name" value="Translocase_SecE/Sec61-g"/>
</dbReference>
<dbReference type="GO" id="GO:0043952">
    <property type="term" value="P:protein transport by the Sec complex"/>
    <property type="evidence" value="ECO:0007669"/>
    <property type="project" value="UniProtKB-UniRule"/>
</dbReference>
<evidence type="ECO:0000256" key="6">
    <source>
        <dbReference type="ARBA" id="ARBA00022989"/>
    </source>
</evidence>
<evidence type="ECO:0000256" key="5">
    <source>
        <dbReference type="ARBA" id="ARBA00022927"/>
    </source>
</evidence>
<dbReference type="AlphaFoldDB" id="A0A4R5TI55"/>